<feature type="transmembrane region" description="Helical" evidence="2">
    <location>
        <begin position="337"/>
        <end position="363"/>
    </location>
</feature>
<keyword evidence="4" id="KW-1185">Reference proteome</keyword>
<evidence type="ECO:0000313" key="3">
    <source>
        <dbReference type="EMBL" id="BAO80151.1"/>
    </source>
</evidence>
<name>A0A060NFE3_9BURK</name>
<keyword evidence="2" id="KW-0472">Membrane</keyword>
<organism evidence="3 4">
    <name type="scientific">Serpentinimonas raichei</name>
    <dbReference type="NCBI Taxonomy" id="1458425"/>
    <lineage>
        <taxon>Bacteria</taxon>
        <taxon>Pseudomonadati</taxon>
        <taxon>Pseudomonadota</taxon>
        <taxon>Betaproteobacteria</taxon>
        <taxon>Burkholderiales</taxon>
        <taxon>Comamonadaceae</taxon>
        <taxon>Serpentinimonas</taxon>
    </lineage>
</organism>
<feature type="transmembrane region" description="Helical" evidence="2">
    <location>
        <begin position="65"/>
        <end position="83"/>
    </location>
</feature>
<keyword evidence="2" id="KW-0812">Transmembrane</keyword>
<dbReference type="Proteomes" id="UP000067461">
    <property type="component" value="Chromosome"/>
</dbReference>
<dbReference type="GO" id="GO:0005886">
    <property type="term" value="C:plasma membrane"/>
    <property type="evidence" value="ECO:0007669"/>
    <property type="project" value="TreeGrafter"/>
</dbReference>
<dbReference type="InterPro" id="IPR039672">
    <property type="entry name" value="MFS_2"/>
</dbReference>
<comment type="similarity">
    <text evidence="1">Belongs to the sodium:galactoside symporter (TC 2.A.2) family.</text>
</comment>
<dbReference type="PANTHER" id="PTHR11328:SF24">
    <property type="entry name" value="MAJOR FACILITATOR SUPERFAMILY (MFS) PROFILE DOMAIN-CONTAINING PROTEIN"/>
    <property type="match status" value="1"/>
</dbReference>
<dbReference type="SUPFAM" id="SSF103473">
    <property type="entry name" value="MFS general substrate transporter"/>
    <property type="match status" value="1"/>
</dbReference>
<dbReference type="PANTHER" id="PTHR11328">
    <property type="entry name" value="MAJOR FACILITATOR SUPERFAMILY DOMAIN-CONTAINING PROTEIN"/>
    <property type="match status" value="1"/>
</dbReference>
<evidence type="ECO:0000256" key="1">
    <source>
        <dbReference type="ARBA" id="ARBA00009617"/>
    </source>
</evidence>
<dbReference type="InterPro" id="IPR036259">
    <property type="entry name" value="MFS_trans_sf"/>
</dbReference>
<proteinExistence type="inferred from homology"/>
<feature type="transmembrane region" description="Helical" evidence="2">
    <location>
        <begin position="282"/>
        <end position="300"/>
    </location>
</feature>
<dbReference type="GO" id="GO:0008643">
    <property type="term" value="P:carbohydrate transport"/>
    <property type="evidence" value="ECO:0007669"/>
    <property type="project" value="InterPro"/>
</dbReference>
<dbReference type="Pfam" id="PF13347">
    <property type="entry name" value="MFS_2"/>
    <property type="match status" value="1"/>
</dbReference>
<feature type="transmembrane region" description="Helical" evidence="2">
    <location>
        <begin position="38"/>
        <end position="58"/>
    </location>
</feature>
<dbReference type="AlphaFoldDB" id="A0A060NFE3"/>
<dbReference type="GO" id="GO:0015293">
    <property type="term" value="F:symporter activity"/>
    <property type="evidence" value="ECO:0007669"/>
    <property type="project" value="InterPro"/>
</dbReference>
<evidence type="ECO:0000313" key="4">
    <source>
        <dbReference type="Proteomes" id="UP000067461"/>
    </source>
</evidence>
<keyword evidence="2" id="KW-1133">Transmembrane helix</keyword>
<gene>
    <name evidence="3" type="ORF">SRAA_0297</name>
</gene>
<feature type="transmembrane region" description="Helical" evidence="2">
    <location>
        <begin position="196"/>
        <end position="219"/>
    </location>
</feature>
<evidence type="ECO:0000256" key="2">
    <source>
        <dbReference type="SAM" id="Phobius"/>
    </source>
</evidence>
<feature type="transmembrane region" description="Helical" evidence="2">
    <location>
        <begin position="312"/>
        <end position="331"/>
    </location>
</feature>
<dbReference type="Gene3D" id="1.20.1250.20">
    <property type="entry name" value="MFS general substrate transporter like domains"/>
    <property type="match status" value="1"/>
</dbReference>
<dbReference type="EMBL" id="AP014568">
    <property type="protein sequence ID" value="BAO80151.1"/>
    <property type="molecule type" value="Genomic_DNA"/>
</dbReference>
<feature type="transmembrane region" description="Helical" evidence="2">
    <location>
        <begin position="419"/>
        <end position="440"/>
    </location>
</feature>
<protein>
    <submittedName>
        <fullName evidence="3">Na+/melibiose symporter and related transporters</fullName>
    </submittedName>
</protein>
<accession>A0A060NFE3</accession>
<feature type="transmembrane region" description="Helical" evidence="2">
    <location>
        <begin position="105"/>
        <end position="126"/>
    </location>
</feature>
<feature type="transmembrane region" description="Helical" evidence="2">
    <location>
        <begin position="248"/>
        <end position="270"/>
    </location>
</feature>
<feature type="transmembrane region" description="Helical" evidence="2">
    <location>
        <begin position="135"/>
        <end position="155"/>
    </location>
</feature>
<dbReference type="KEGG" id="cbaa:SRAA_0297"/>
<dbReference type="HOGENOM" id="CLU_027408_8_1_4"/>
<dbReference type="STRING" id="1458425.SRAA_0297"/>
<sequence length="449" mass="47826">MPPAATPALSQAPLAADAQADATPAAPAPPDLRWPGTLAYGALGFPLAFVALPLYVLLPHHYATEFGVALATLGALLLGARLFDALVDPWLGRASDRLYARSPKAVLGTGLAAALLLALGLTALFFPPVRELQALLLWAGGALVLSYLAFSWLGICHQAWGARLGGDAATRSRIVAWREGAGLCGVVTASLLPTLLGLPVMVAVFAVALALAWCAWALAPRPPLGWLRHSPGAAELWQPWRQPGFRRLMTVFIFNGIASAIPATLLLFFIQDRLQLSDAMQPLFLGSYFLAAALGLPLWVRLVRRWGLVRTWLGAMVMSVAVFGWAATLGAGDWQAFLLICILSGVALGADLTLPHALLAGLIQRQGDHGAREGAYFGWWSFAAKLNLALAAGLALPLLGWWGYAPGDSSAQGLQALSWAYALLPCALKLVAAALLWFFWRRDPMLQQA</sequence>
<reference evidence="3 4" key="1">
    <citation type="journal article" date="2014" name="Nat. Commun.">
        <title>Physiological and genomic features of highly alkaliphilic hydrogen-utilizing Betaproteobacteria from a continental serpentinizing site.</title>
        <authorList>
            <person name="Suzuki S."/>
            <person name="Kuenen J.G."/>
            <person name="Schipper K."/>
            <person name="van der Velde S."/>
            <person name="Ishii S."/>
            <person name="Wu A."/>
            <person name="Sorokin D.Y."/>
            <person name="Tenney A."/>
            <person name="Meng X.Y."/>
            <person name="Morrill P.L."/>
            <person name="Kamagata Y."/>
            <person name="Muyzer G."/>
            <person name="Nealson K.H."/>
        </authorList>
    </citation>
    <scope>NUCLEOTIDE SEQUENCE [LARGE SCALE GENOMIC DNA]</scope>
    <source>
        <strain evidence="3 4">A1</strain>
    </source>
</reference>
<feature type="transmembrane region" description="Helical" evidence="2">
    <location>
        <begin position="375"/>
        <end position="399"/>
    </location>
</feature>